<keyword evidence="3" id="KW-0378">Hydrolase</keyword>
<reference evidence="3" key="1">
    <citation type="submission" date="2021-05" db="EMBL/GenBank/DDBJ databases">
        <authorList>
            <person name="Pietrasiak N."/>
            <person name="Ward R."/>
            <person name="Stajich J.E."/>
            <person name="Kurbessoian T."/>
        </authorList>
    </citation>
    <scope>NUCLEOTIDE SEQUENCE</scope>
    <source>
        <strain evidence="3">GSE-TBD4-15B</strain>
    </source>
</reference>
<keyword evidence="3" id="KW-0645">Protease</keyword>
<keyword evidence="1" id="KW-0472">Membrane</keyword>
<accession>A0A951P7T8</accession>
<feature type="transmembrane region" description="Helical" evidence="1">
    <location>
        <begin position="328"/>
        <end position="348"/>
    </location>
</feature>
<dbReference type="InterPro" id="IPR050923">
    <property type="entry name" value="Cell_Proc_Reg/RNA_Proc"/>
</dbReference>
<dbReference type="GO" id="GO:0008237">
    <property type="term" value="F:metallopeptidase activity"/>
    <property type="evidence" value="ECO:0007669"/>
    <property type="project" value="UniProtKB-KW"/>
</dbReference>
<gene>
    <name evidence="3" type="ORF">KME07_04000</name>
</gene>
<dbReference type="Gene3D" id="2.60.200.20">
    <property type="match status" value="1"/>
</dbReference>
<name>A0A951P7T8_9CYAN</name>
<organism evidence="3 4">
    <name type="scientific">Pegethrix bostrychoides GSE-TBD4-15B</name>
    <dbReference type="NCBI Taxonomy" id="2839662"/>
    <lineage>
        <taxon>Bacteria</taxon>
        <taxon>Bacillati</taxon>
        <taxon>Cyanobacteriota</taxon>
        <taxon>Cyanophyceae</taxon>
        <taxon>Oculatellales</taxon>
        <taxon>Oculatellaceae</taxon>
        <taxon>Pegethrix</taxon>
    </lineage>
</organism>
<comment type="caution">
    <text evidence="3">The sequence shown here is derived from an EMBL/GenBank/DDBJ whole genome shotgun (WGS) entry which is preliminary data.</text>
</comment>
<dbReference type="AlphaFoldDB" id="A0A951P7T8"/>
<dbReference type="Pfam" id="PF00498">
    <property type="entry name" value="FHA"/>
    <property type="match status" value="1"/>
</dbReference>
<dbReference type="SMART" id="SM00240">
    <property type="entry name" value="FHA"/>
    <property type="match status" value="1"/>
</dbReference>
<proteinExistence type="predicted"/>
<keyword evidence="1" id="KW-1133">Transmembrane helix</keyword>
<protein>
    <submittedName>
        <fullName evidence="3">PrsW family intramembrane metalloprotease</fullName>
    </submittedName>
</protein>
<keyword evidence="1" id="KW-0812">Transmembrane</keyword>
<feature type="transmembrane region" description="Helical" evidence="1">
    <location>
        <begin position="209"/>
        <end position="226"/>
    </location>
</feature>
<evidence type="ECO:0000313" key="4">
    <source>
        <dbReference type="Proteomes" id="UP000707356"/>
    </source>
</evidence>
<dbReference type="InterPro" id="IPR026898">
    <property type="entry name" value="PrsW"/>
</dbReference>
<dbReference type="EMBL" id="JAHHHV010000016">
    <property type="protein sequence ID" value="MBW4464591.1"/>
    <property type="molecule type" value="Genomic_DNA"/>
</dbReference>
<feature type="transmembrane region" description="Helical" evidence="1">
    <location>
        <begin position="428"/>
        <end position="449"/>
    </location>
</feature>
<dbReference type="Proteomes" id="UP000707356">
    <property type="component" value="Unassembled WGS sequence"/>
</dbReference>
<reference evidence="3" key="2">
    <citation type="journal article" date="2022" name="Microbiol. Resour. Announc.">
        <title>Metagenome Sequencing to Explore Phylogenomics of Terrestrial Cyanobacteria.</title>
        <authorList>
            <person name="Ward R.D."/>
            <person name="Stajich J.E."/>
            <person name="Johansen J.R."/>
            <person name="Huntemann M."/>
            <person name="Clum A."/>
            <person name="Foster B."/>
            <person name="Foster B."/>
            <person name="Roux S."/>
            <person name="Palaniappan K."/>
            <person name="Varghese N."/>
            <person name="Mukherjee S."/>
            <person name="Reddy T.B.K."/>
            <person name="Daum C."/>
            <person name="Copeland A."/>
            <person name="Chen I.A."/>
            <person name="Ivanova N.N."/>
            <person name="Kyrpides N.C."/>
            <person name="Shapiro N."/>
            <person name="Eloe-Fadrosh E.A."/>
            <person name="Pietrasiak N."/>
        </authorList>
    </citation>
    <scope>NUCLEOTIDE SEQUENCE</scope>
    <source>
        <strain evidence="3">GSE-TBD4-15B</strain>
    </source>
</reference>
<feature type="transmembrane region" description="Helical" evidence="1">
    <location>
        <begin position="282"/>
        <end position="307"/>
    </location>
</feature>
<evidence type="ECO:0000259" key="2">
    <source>
        <dbReference type="PROSITE" id="PS50006"/>
    </source>
</evidence>
<sequence>MIGAPSGAASLRRIASHYKESALASYPLVTPVAVVIGRDPRCQIVLDSQLYGSVSRQHVRISPISTAPSGWQICDLDSANGTFINGQRLQGCRHLQPGDLISLSQTGPQFMFELRGAVSGTVTKEPASQPPTEPDLLIRTSSPPAKWGQNLDPARDPARDSAGDALTLSQLFPILSTGRDLTRKAYLIPGIVTVSFVVMMFVSIGQPEFFNMLLSAYIAGIAYYLVYQLCGKQKPWWLLLGAGLTTVLLLLSPVLTLFLWLFRQVLPGGIPADSSAGFFSTLVQMFFGAGLMEELLKAIPILLAYWLGTKLRSPYREQVGVWEPLDGILLGTASAVGFTLLETLGQYVPGVMNDVTLQAGVDYRELLGLQLLIPRILGSISGHMAYSGYLGYFIGLSVLKPAKRWQILSVGYLTAASLHALWNTMGLINLLVLAVVGVVSYAFLTAAILKARLLSPTRAENFATRFTRLR</sequence>
<feature type="transmembrane region" description="Helical" evidence="1">
    <location>
        <begin position="368"/>
        <end position="393"/>
    </location>
</feature>
<keyword evidence="3" id="KW-0482">Metalloprotease</keyword>
<dbReference type="SUPFAM" id="SSF49879">
    <property type="entry name" value="SMAD/FHA domain"/>
    <property type="match status" value="1"/>
</dbReference>
<feature type="transmembrane region" description="Helical" evidence="1">
    <location>
        <begin position="185"/>
        <end position="203"/>
    </location>
</feature>
<dbReference type="CDD" id="cd00060">
    <property type="entry name" value="FHA"/>
    <property type="match status" value="1"/>
</dbReference>
<feature type="transmembrane region" description="Helical" evidence="1">
    <location>
        <begin position="238"/>
        <end position="262"/>
    </location>
</feature>
<dbReference type="PROSITE" id="PS50006">
    <property type="entry name" value="FHA_DOMAIN"/>
    <property type="match status" value="1"/>
</dbReference>
<dbReference type="InterPro" id="IPR008984">
    <property type="entry name" value="SMAD_FHA_dom_sf"/>
</dbReference>
<dbReference type="InterPro" id="IPR000253">
    <property type="entry name" value="FHA_dom"/>
</dbReference>
<dbReference type="Pfam" id="PF13367">
    <property type="entry name" value="PrsW-protease"/>
    <property type="match status" value="1"/>
</dbReference>
<dbReference type="PANTHER" id="PTHR23308">
    <property type="entry name" value="NUCLEAR INHIBITOR OF PROTEIN PHOSPHATASE-1"/>
    <property type="match status" value="1"/>
</dbReference>
<feature type="transmembrane region" description="Helical" evidence="1">
    <location>
        <begin position="405"/>
        <end position="422"/>
    </location>
</feature>
<evidence type="ECO:0000313" key="3">
    <source>
        <dbReference type="EMBL" id="MBW4464591.1"/>
    </source>
</evidence>
<evidence type="ECO:0000256" key="1">
    <source>
        <dbReference type="SAM" id="Phobius"/>
    </source>
</evidence>
<feature type="domain" description="FHA" evidence="2">
    <location>
        <begin position="34"/>
        <end position="89"/>
    </location>
</feature>